<dbReference type="SUPFAM" id="SSF55785">
    <property type="entry name" value="PYP-like sensor domain (PAS domain)"/>
    <property type="match status" value="3"/>
</dbReference>
<feature type="compositionally biased region" description="Low complexity" evidence="12">
    <location>
        <begin position="1492"/>
        <end position="1509"/>
    </location>
</feature>
<feature type="region of interest" description="Disordered" evidence="12">
    <location>
        <begin position="976"/>
        <end position="1158"/>
    </location>
</feature>
<sequence>MTDAGPGRAALLLTLGVAGNGGVCQHRILSASVGASLLLGHTPDALLGSDLRAVLCDEHDPAAWEALERQLDVQQEACALLLVKPSSGASSGDEATTESRWLDVTVTALPGGRYAWACAASAGPIDLSEVPQPPTPLPEMDAGAAAALRALPQPVWVCDEAGRVVFANPPFCRLAACDEHAASAGHAWTQLLQLAAGDTQAAAQLSAAMADGENGQADLSCGRVSVSPLGPSSGAAPCSGDAPLLLVCTLLPGPPPAIAPPAAGGGEAVSAPLAQLCNQALASTSESVAITDPTQPGNPIIYANSAFERLTGYSQSAVLGRGHSFLQGPDTDPVVLADIAAALDEGRPIVAELLVYRADGAPFWSQVSITPIPDTADPARVANYVMVQRDVSQRKAAEAAFHIREQALSNLNQGVTICDPTIKDCPVVYCNSAFLRITGYSRREVIGRNCRFLQGPKTDMATVQRLATALHEGRELTVELLNYRKDGEEFYNMLSITPVRDAAGRLLSFIGVQSDVTELTLRRQAEKELQEAKAAAETAAEAKSMFLANMSHEIRTPLNGMIAVAQMLLSSGLSPEQRELGDMILESGNTLLTILGDILDFSKIDHNSMVLESAPLALRDTIEASIEMVAADAARKGLDVAYSLEAPLVCRRLLGDSIRIRQVLANLLSNAVKFTSTGEVVVDAWVDEQPAALAHAAPASPASSQEEGPAGNQGAVGSPAVLHMTVRDTGIGISHESVSRLFQCFRQANESMSRRYGGTGLGLAISRRLSQLMGGDVWVESVEGQGSTFHFVMALQWEGEAGGLDADSRRASASSEPATRCSVSSMDSPLAAAAAPGAAALARAGGDSCGGSSGGSGSGQRAEEQRLLLQQHHEALLLKLVQGSVPAAERQRAAASSAALAAELPPGASLRTSEGTDAPDTPSTHLPLRLGARSVSAVSSSNLLASLTSSSKSLPSLSAMAGAAATHSLCGAAAQGSASRRSSSSSDGTLPAQRGSTDNGCFTPASSRRGSHESSDLSRPPRPPPPAPTSDYRLSSFYSSGQPPVKPQATASGPAAAAEAAAGVAAAAAKQQQQQQQQQQRPRPSAVGRAPEQATVPTRPGSARAAPADARRGSADGGASTSSAPPASNAAQPAAAPPARGSASASADTRLAGGAEAAPLRSRSVCIDVAHGPTAAQVAQSCTQLGMEVVLQPCGAPLPPAAGQAEGTEGGACSAPQRDFCITTPDKALEALRAGWRGHPLVVLGRREDLPLNLQAMTTTVSKPVKHTRLLCGLLKAAAFARSKQQAPLHSSPQMLSLLPERLSLNRLAVNRRMSLDNSVLDRRRWQLMAAATAAAAEPPPAAPASHDPNLQSPPPPVVVLRSSAPTDDVAAPYSGGRLHRRGLSCDDGLPASLQSLHLESRGRAQVDSAADGCWRPQLPAIPSTSGGSSSRSSLEMPEGRGAAAEEADVARLRQAGAVLADGAGPAPPAAAQLATALPAAGTTAAASLSTHSSLGAAQQPAAAPLGSSTAGTSSPRPPHILVAEDNLINQRVISKVLQRVVPLATVTVVGNGALAVQAATCQPYDLCLMDIHMPEMDGLEASRLLQSQLSPQQRPLVVALSADTLQVLHDKCKLAGIREFICKPFRIEDVQRVLTMIAPRLLHPLGTVPAPPPPPPA</sequence>
<dbReference type="SUPFAM" id="SSF55874">
    <property type="entry name" value="ATPase domain of HSP90 chaperone/DNA topoisomerase II/histidine kinase"/>
    <property type="match status" value="1"/>
</dbReference>
<dbReference type="InterPro" id="IPR000014">
    <property type="entry name" value="PAS"/>
</dbReference>
<evidence type="ECO:0000256" key="9">
    <source>
        <dbReference type="ARBA" id="ARBA00022840"/>
    </source>
</evidence>
<feature type="domain" description="PAC" evidence="16">
    <location>
        <begin position="474"/>
        <end position="528"/>
    </location>
</feature>
<keyword evidence="5" id="KW-0716">Sensory transduction</keyword>
<dbReference type="InterPro" id="IPR005467">
    <property type="entry name" value="His_kinase_dom"/>
</dbReference>
<dbReference type="Pfam" id="PF00072">
    <property type="entry name" value="Response_reg"/>
    <property type="match status" value="1"/>
</dbReference>
<feature type="compositionally biased region" description="Polar residues" evidence="12">
    <location>
        <begin position="1032"/>
        <end position="1042"/>
    </location>
</feature>
<feature type="region of interest" description="Disordered" evidence="12">
    <location>
        <begin position="1409"/>
        <end position="1447"/>
    </location>
</feature>
<dbReference type="Gene3D" id="3.30.565.10">
    <property type="entry name" value="Histidine kinase-like ATPase, C-terminal domain"/>
    <property type="match status" value="1"/>
</dbReference>
<keyword evidence="3" id="KW-0157">Chromophore</keyword>
<keyword evidence="10" id="KW-0902">Two-component regulatory system</keyword>
<dbReference type="CDD" id="cd16922">
    <property type="entry name" value="HATPase_EvgS-ArcB-TorS-like"/>
    <property type="match status" value="1"/>
</dbReference>
<dbReference type="FunFam" id="3.30.565.10:FF:000010">
    <property type="entry name" value="Sensor histidine kinase RcsC"/>
    <property type="match status" value="1"/>
</dbReference>
<evidence type="ECO:0000259" key="13">
    <source>
        <dbReference type="PROSITE" id="PS50109"/>
    </source>
</evidence>
<dbReference type="SMART" id="SM00091">
    <property type="entry name" value="PAS"/>
    <property type="match status" value="4"/>
</dbReference>
<dbReference type="SMART" id="SM00388">
    <property type="entry name" value="HisKA"/>
    <property type="match status" value="1"/>
</dbReference>
<evidence type="ECO:0000256" key="7">
    <source>
        <dbReference type="ARBA" id="ARBA00022741"/>
    </source>
</evidence>
<dbReference type="NCBIfam" id="TIGR00229">
    <property type="entry name" value="sensory_box"/>
    <property type="match status" value="2"/>
</dbReference>
<dbReference type="InterPro" id="IPR003661">
    <property type="entry name" value="HisK_dim/P_dom"/>
</dbReference>
<dbReference type="PROSITE" id="PS50112">
    <property type="entry name" value="PAS"/>
    <property type="match status" value="2"/>
</dbReference>
<evidence type="ECO:0000256" key="3">
    <source>
        <dbReference type="ARBA" id="ARBA00022543"/>
    </source>
</evidence>
<feature type="compositionally biased region" description="Polar residues" evidence="12">
    <location>
        <begin position="994"/>
        <end position="1008"/>
    </location>
</feature>
<name>A0A9D4TSE8_CHLVU</name>
<comment type="caution">
    <text evidence="17">The sequence shown here is derived from an EMBL/GenBank/DDBJ whole genome shotgun (WGS) entry which is preliminary data.</text>
</comment>
<feature type="modified residue" description="4-aspartylphosphate" evidence="11">
    <location>
        <position position="1571"/>
    </location>
</feature>
<dbReference type="SMART" id="SM00448">
    <property type="entry name" value="REC"/>
    <property type="match status" value="1"/>
</dbReference>
<keyword evidence="18" id="KW-1185">Reference proteome</keyword>
<evidence type="ECO:0000256" key="1">
    <source>
        <dbReference type="ARBA" id="ARBA00000085"/>
    </source>
</evidence>
<evidence type="ECO:0000259" key="16">
    <source>
        <dbReference type="PROSITE" id="PS50113"/>
    </source>
</evidence>
<feature type="region of interest" description="Disordered" evidence="12">
    <location>
        <begin position="1337"/>
        <end position="1377"/>
    </location>
</feature>
<dbReference type="InterPro" id="IPR001610">
    <property type="entry name" value="PAC"/>
</dbReference>
<dbReference type="InterPro" id="IPR000700">
    <property type="entry name" value="PAS-assoc_C"/>
</dbReference>
<dbReference type="InterPro" id="IPR003594">
    <property type="entry name" value="HATPase_dom"/>
</dbReference>
<feature type="region of interest" description="Disordered" evidence="12">
    <location>
        <begin position="1492"/>
        <end position="1518"/>
    </location>
</feature>
<dbReference type="GO" id="GO:0009881">
    <property type="term" value="F:photoreceptor activity"/>
    <property type="evidence" value="ECO:0007669"/>
    <property type="project" value="UniProtKB-KW"/>
</dbReference>
<dbReference type="PROSITE" id="PS50109">
    <property type="entry name" value="HIS_KIN"/>
    <property type="match status" value="1"/>
</dbReference>
<keyword evidence="3" id="KW-0675">Receptor</keyword>
<dbReference type="InterPro" id="IPR035965">
    <property type="entry name" value="PAS-like_dom_sf"/>
</dbReference>
<dbReference type="SMART" id="SM00086">
    <property type="entry name" value="PAC"/>
    <property type="match status" value="2"/>
</dbReference>
<dbReference type="FunFam" id="1.10.287.130:FF:000002">
    <property type="entry name" value="Two-component osmosensing histidine kinase"/>
    <property type="match status" value="1"/>
</dbReference>
<feature type="region of interest" description="Disordered" evidence="12">
    <location>
        <begin position="805"/>
        <end position="826"/>
    </location>
</feature>
<dbReference type="GO" id="GO:0009637">
    <property type="term" value="P:response to blue light"/>
    <property type="evidence" value="ECO:0007669"/>
    <property type="project" value="UniProtKB-ARBA"/>
</dbReference>
<evidence type="ECO:0000256" key="12">
    <source>
        <dbReference type="SAM" id="MobiDB-lite"/>
    </source>
</evidence>
<feature type="domain" description="Response regulatory" evidence="14">
    <location>
        <begin position="1520"/>
        <end position="1639"/>
    </location>
</feature>
<dbReference type="Gene3D" id="1.10.287.130">
    <property type="match status" value="1"/>
</dbReference>
<dbReference type="SUPFAM" id="SSF47384">
    <property type="entry name" value="Homodimeric domain of signal transducing histidine kinase"/>
    <property type="match status" value="1"/>
</dbReference>
<dbReference type="CDD" id="cd00130">
    <property type="entry name" value="PAS"/>
    <property type="match status" value="2"/>
</dbReference>
<dbReference type="Gene3D" id="3.40.50.2300">
    <property type="match status" value="1"/>
</dbReference>
<feature type="compositionally biased region" description="Low complexity" evidence="12">
    <location>
        <begin position="1099"/>
        <end position="1108"/>
    </location>
</feature>
<feature type="region of interest" description="Disordered" evidence="12">
    <location>
        <begin position="905"/>
        <end position="927"/>
    </location>
</feature>
<reference evidence="17" key="1">
    <citation type="journal article" date="2019" name="Plant J.">
        <title>Chlorella vulgaris genome assembly and annotation reveals the molecular basis for metabolic acclimation to high light conditions.</title>
        <authorList>
            <person name="Cecchin M."/>
            <person name="Marcolungo L."/>
            <person name="Rossato M."/>
            <person name="Girolomoni L."/>
            <person name="Cosentino E."/>
            <person name="Cuine S."/>
            <person name="Li-Beisson Y."/>
            <person name="Delledonne M."/>
            <person name="Ballottari M."/>
        </authorList>
    </citation>
    <scope>NUCLEOTIDE SEQUENCE</scope>
    <source>
        <strain evidence="17">211/11P</strain>
    </source>
</reference>
<dbReference type="PRINTS" id="PR00344">
    <property type="entry name" value="BCTRLSENSOR"/>
</dbReference>
<dbReference type="CDD" id="cd17546">
    <property type="entry name" value="REC_hyHK_CKI1_RcsC-like"/>
    <property type="match status" value="1"/>
</dbReference>
<feature type="compositionally biased region" description="Low complexity" evidence="12">
    <location>
        <begin position="1117"/>
        <end position="1148"/>
    </location>
</feature>
<feature type="domain" description="Histidine kinase" evidence="13">
    <location>
        <begin position="549"/>
        <end position="797"/>
    </location>
</feature>
<feature type="domain" description="PAS" evidence="15">
    <location>
        <begin position="427"/>
        <end position="473"/>
    </location>
</feature>
<dbReference type="SMART" id="SM00387">
    <property type="entry name" value="HATPase_c"/>
    <property type="match status" value="1"/>
</dbReference>
<dbReference type="Pfam" id="PF02518">
    <property type="entry name" value="HATPase_c"/>
    <property type="match status" value="1"/>
</dbReference>
<dbReference type="PROSITE" id="PS50110">
    <property type="entry name" value="RESPONSE_REGULATORY"/>
    <property type="match status" value="1"/>
</dbReference>
<feature type="region of interest" description="Disordered" evidence="12">
    <location>
        <begin position="842"/>
        <end position="863"/>
    </location>
</feature>
<evidence type="ECO:0000256" key="11">
    <source>
        <dbReference type="PROSITE-ProRule" id="PRU00169"/>
    </source>
</evidence>
<dbReference type="SUPFAM" id="SSF52172">
    <property type="entry name" value="CheY-like"/>
    <property type="match status" value="1"/>
</dbReference>
<dbReference type="GO" id="GO:0005524">
    <property type="term" value="F:ATP binding"/>
    <property type="evidence" value="ECO:0007669"/>
    <property type="project" value="UniProtKB-KW"/>
</dbReference>
<evidence type="ECO:0000259" key="15">
    <source>
        <dbReference type="PROSITE" id="PS50112"/>
    </source>
</evidence>
<feature type="compositionally biased region" description="Low complexity" evidence="12">
    <location>
        <begin position="976"/>
        <end position="986"/>
    </location>
</feature>
<dbReference type="InterPro" id="IPR036097">
    <property type="entry name" value="HisK_dim/P_sf"/>
</dbReference>
<dbReference type="InterPro" id="IPR004358">
    <property type="entry name" value="Sig_transdc_His_kin-like_C"/>
</dbReference>
<feature type="compositionally biased region" description="Gly residues" evidence="12">
    <location>
        <begin position="847"/>
        <end position="858"/>
    </location>
</feature>
<evidence type="ECO:0000256" key="10">
    <source>
        <dbReference type="ARBA" id="ARBA00023012"/>
    </source>
</evidence>
<keyword evidence="8" id="KW-0418">Kinase</keyword>
<evidence type="ECO:0000313" key="18">
    <source>
        <dbReference type="Proteomes" id="UP001055712"/>
    </source>
</evidence>
<dbReference type="GO" id="GO:0000155">
    <property type="term" value="F:phosphorelay sensor kinase activity"/>
    <property type="evidence" value="ECO:0007669"/>
    <property type="project" value="InterPro"/>
</dbReference>
<reference evidence="17" key="2">
    <citation type="submission" date="2020-11" db="EMBL/GenBank/DDBJ databases">
        <authorList>
            <person name="Cecchin M."/>
            <person name="Marcolungo L."/>
            <person name="Rossato M."/>
            <person name="Girolomoni L."/>
            <person name="Cosentino E."/>
            <person name="Cuine S."/>
            <person name="Li-Beisson Y."/>
            <person name="Delledonne M."/>
            <person name="Ballottari M."/>
        </authorList>
    </citation>
    <scope>NUCLEOTIDE SEQUENCE</scope>
    <source>
        <strain evidence="17">211/11P</strain>
        <tissue evidence="17">Whole cell</tissue>
    </source>
</reference>
<proteinExistence type="predicted"/>
<dbReference type="PANTHER" id="PTHR45339:SF1">
    <property type="entry name" value="HYBRID SIGNAL TRANSDUCTION HISTIDINE KINASE J"/>
    <property type="match status" value="1"/>
</dbReference>
<evidence type="ECO:0000256" key="4">
    <source>
        <dbReference type="ARBA" id="ARBA00022553"/>
    </source>
</evidence>
<dbReference type="CDD" id="cd00082">
    <property type="entry name" value="HisKA"/>
    <property type="match status" value="1"/>
</dbReference>
<dbReference type="PROSITE" id="PS50113">
    <property type="entry name" value="PAC"/>
    <property type="match status" value="2"/>
</dbReference>
<feature type="compositionally biased region" description="Low complexity" evidence="12">
    <location>
        <begin position="1048"/>
        <end position="1080"/>
    </location>
</feature>
<evidence type="ECO:0000256" key="8">
    <source>
        <dbReference type="ARBA" id="ARBA00022777"/>
    </source>
</evidence>
<dbReference type="EC" id="2.7.13.3" evidence="2"/>
<evidence type="ECO:0000256" key="2">
    <source>
        <dbReference type="ARBA" id="ARBA00012438"/>
    </source>
</evidence>
<feature type="compositionally biased region" description="Low complexity" evidence="12">
    <location>
        <begin position="1424"/>
        <end position="1434"/>
    </location>
</feature>
<organism evidence="17 18">
    <name type="scientific">Chlorella vulgaris</name>
    <name type="common">Green alga</name>
    <dbReference type="NCBI Taxonomy" id="3077"/>
    <lineage>
        <taxon>Eukaryota</taxon>
        <taxon>Viridiplantae</taxon>
        <taxon>Chlorophyta</taxon>
        <taxon>core chlorophytes</taxon>
        <taxon>Trebouxiophyceae</taxon>
        <taxon>Chlorellales</taxon>
        <taxon>Chlorellaceae</taxon>
        <taxon>Chlorella clade</taxon>
        <taxon>Chlorella</taxon>
    </lineage>
</organism>
<feature type="region of interest" description="Disordered" evidence="12">
    <location>
        <begin position="695"/>
        <end position="717"/>
    </location>
</feature>
<keyword evidence="3" id="KW-0600">Photoreceptor protein</keyword>
<dbReference type="Pfam" id="PF13426">
    <property type="entry name" value="PAS_9"/>
    <property type="match status" value="2"/>
</dbReference>
<dbReference type="Pfam" id="PF13188">
    <property type="entry name" value="PAS_8"/>
    <property type="match status" value="1"/>
</dbReference>
<evidence type="ECO:0000256" key="5">
    <source>
        <dbReference type="ARBA" id="ARBA00022606"/>
    </source>
</evidence>
<dbReference type="OrthoDB" id="10266508at2759"/>
<dbReference type="PANTHER" id="PTHR45339">
    <property type="entry name" value="HYBRID SIGNAL TRANSDUCTION HISTIDINE KINASE J"/>
    <property type="match status" value="1"/>
</dbReference>
<dbReference type="Pfam" id="PF00512">
    <property type="entry name" value="HisKA"/>
    <property type="match status" value="1"/>
</dbReference>
<gene>
    <name evidence="17" type="ORF">D9Q98_003261</name>
</gene>
<dbReference type="Gene3D" id="3.30.450.20">
    <property type="entry name" value="PAS domain"/>
    <property type="match status" value="2"/>
</dbReference>
<keyword evidence="9" id="KW-0067">ATP-binding</keyword>
<evidence type="ECO:0000259" key="14">
    <source>
        <dbReference type="PROSITE" id="PS50110"/>
    </source>
</evidence>
<feature type="domain" description="PAC" evidence="16">
    <location>
        <begin position="349"/>
        <end position="403"/>
    </location>
</feature>
<dbReference type="InterPro" id="IPR001789">
    <property type="entry name" value="Sig_transdc_resp-reg_receiver"/>
</dbReference>
<dbReference type="Proteomes" id="UP001055712">
    <property type="component" value="Unassembled WGS sequence"/>
</dbReference>
<evidence type="ECO:0000313" key="17">
    <source>
        <dbReference type="EMBL" id="KAI3433447.1"/>
    </source>
</evidence>
<accession>A0A9D4TSE8</accession>
<evidence type="ECO:0000256" key="6">
    <source>
        <dbReference type="ARBA" id="ARBA00022679"/>
    </source>
</evidence>
<dbReference type="InterPro" id="IPR036890">
    <property type="entry name" value="HATPase_C_sf"/>
</dbReference>
<dbReference type="EMBL" id="SIDB01000004">
    <property type="protein sequence ID" value="KAI3433447.1"/>
    <property type="molecule type" value="Genomic_DNA"/>
</dbReference>
<keyword evidence="6" id="KW-0808">Transferase</keyword>
<protein>
    <recommendedName>
        <fullName evidence="2">histidine kinase</fullName>
        <ecNumber evidence="2">2.7.13.3</ecNumber>
    </recommendedName>
</protein>
<dbReference type="InterPro" id="IPR011006">
    <property type="entry name" value="CheY-like_superfamily"/>
</dbReference>
<comment type="catalytic activity">
    <reaction evidence="1">
        <text>ATP + protein L-histidine = ADP + protein N-phospho-L-histidine.</text>
        <dbReference type="EC" id="2.7.13.3"/>
    </reaction>
</comment>
<keyword evidence="4 11" id="KW-0597">Phosphoprotein</keyword>
<keyword evidence="7" id="KW-0547">Nucleotide-binding</keyword>
<feature type="compositionally biased region" description="Low complexity" evidence="12">
    <location>
        <begin position="695"/>
        <end position="704"/>
    </location>
</feature>
<feature type="domain" description="PAS" evidence="15">
    <location>
        <begin position="279"/>
        <end position="346"/>
    </location>
</feature>